<dbReference type="AlphaFoldDB" id="A0A2U8FSZ7"/>
<dbReference type="InterPro" id="IPR036624">
    <property type="entry name" value="Hcp1-lik_sf"/>
</dbReference>
<dbReference type="KEGG" id="aon:DEH84_12745"/>
<dbReference type="InterPro" id="IPR053165">
    <property type="entry name" value="HSI-I_assembly_Hcp1"/>
</dbReference>
<dbReference type="EMBL" id="CP029210">
    <property type="protein sequence ID" value="AWI54191.1"/>
    <property type="molecule type" value="Genomic_DNA"/>
</dbReference>
<keyword evidence="3" id="KW-1185">Reference proteome</keyword>
<dbReference type="PANTHER" id="PTHR36152:SF5">
    <property type="entry name" value="PROTEIN HCP1"/>
    <property type="match status" value="1"/>
</dbReference>
<dbReference type="PANTHER" id="PTHR36152">
    <property type="entry name" value="CYTOPLASMIC PROTEIN-RELATED"/>
    <property type="match status" value="1"/>
</dbReference>
<evidence type="ECO:0000313" key="2">
    <source>
        <dbReference type="EMBL" id="AWI54191.1"/>
    </source>
</evidence>
<feature type="compositionally biased region" description="Low complexity" evidence="1">
    <location>
        <begin position="51"/>
        <end position="60"/>
    </location>
</feature>
<reference evidence="2 3" key="1">
    <citation type="submission" date="2018-05" db="EMBL/GenBank/DDBJ databases">
        <title>complete genome sequence of Aquabacterium olei NBRC 110486.</title>
        <authorList>
            <person name="Tang B."/>
            <person name="Chang J."/>
            <person name="Zhang L."/>
            <person name="Yang H."/>
        </authorList>
    </citation>
    <scope>NUCLEOTIDE SEQUENCE [LARGE SCALE GENOMIC DNA]</scope>
    <source>
        <strain evidence="2 3">NBRC 110486</strain>
    </source>
</reference>
<dbReference type="SUPFAM" id="SSF141452">
    <property type="entry name" value="Hcp1-like"/>
    <property type="match status" value="1"/>
</dbReference>
<dbReference type="Pfam" id="PF05638">
    <property type="entry name" value="T6SS_HCP"/>
    <property type="match status" value="1"/>
</dbReference>
<name>A0A2U8FSZ7_9BURK</name>
<evidence type="ECO:0000256" key="1">
    <source>
        <dbReference type="SAM" id="MobiDB-lite"/>
    </source>
</evidence>
<feature type="region of interest" description="Disordered" evidence="1">
    <location>
        <begin position="18"/>
        <end position="62"/>
    </location>
</feature>
<accession>A0A2U8FSZ7</accession>
<evidence type="ECO:0000313" key="3">
    <source>
        <dbReference type="Proteomes" id="UP000244892"/>
    </source>
</evidence>
<sequence>MAKDIFVEFVGSDVIGDVRDKDHGSASPTAKNTKPTLEVSSWTQTVRQPKSATSSTAGGHSAERCEHADMVFTKDIDAATPKLLQACSAGTIFKEVKVYFYRAISSTANQAGQHNGGLQRKRYLLIEMKNVLVSSVTPQVGGEGLPTETFSLRYSAIRWSYDEVKIDGTVGHTNVSCAWNLATNTTTYS</sequence>
<dbReference type="OrthoDB" id="5066999at2"/>
<feature type="compositionally biased region" description="Polar residues" evidence="1">
    <location>
        <begin position="26"/>
        <end position="50"/>
    </location>
</feature>
<organism evidence="2 3">
    <name type="scientific">Aquabacterium olei</name>
    <dbReference type="NCBI Taxonomy" id="1296669"/>
    <lineage>
        <taxon>Bacteria</taxon>
        <taxon>Pseudomonadati</taxon>
        <taxon>Pseudomonadota</taxon>
        <taxon>Betaproteobacteria</taxon>
        <taxon>Burkholderiales</taxon>
        <taxon>Aquabacterium</taxon>
    </lineage>
</organism>
<dbReference type="RefSeq" id="WP_109037187.1">
    <property type="nucleotide sequence ID" value="NZ_CP029210.1"/>
</dbReference>
<dbReference type="NCBIfam" id="TIGR03344">
    <property type="entry name" value="VI_effect_Hcp1"/>
    <property type="match status" value="1"/>
</dbReference>
<proteinExistence type="predicted"/>
<dbReference type="Gene3D" id="2.30.110.20">
    <property type="entry name" value="Hcp1-like"/>
    <property type="match status" value="1"/>
</dbReference>
<dbReference type="InterPro" id="IPR008514">
    <property type="entry name" value="T6SS_Hcp"/>
</dbReference>
<protein>
    <submittedName>
        <fullName evidence="2">Type VI secretion system tube protein Hcp</fullName>
    </submittedName>
</protein>
<dbReference type="Proteomes" id="UP000244892">
    <property type="component" value="Chromosome"/>
</dbReference>
<gene>
    <name evidence="2" type="ORF">DEH84_12745</name>
</gene>